<evidence type="ECO:0000313" key="3">
    <source>
        <dbReference type="EMBL" id="WPB00815.1"/>
    </source>
</evidence>
<evidence type="ECO:0000313" key="2">
    <source>
        <dbReference type="EMBL" id="PIA98923.1"/>
    </source>
</evidence>
<evidence type="ECO:0000313" key="4">
    <source>
        <dbReference type="Proteomes" id="UP000230605"/>
    </source>
</evidence>
<proteinExistence type="predicted"/>
<reference evidence="2 4" key="1">
    <citation type="submission" date="2015-10" db="EMBL/GenBank/DDBJ databases">
        <title>The cercosporin biosynthetic gene cluster was horizontally transferred to several fungal lineages and shown to be expanded in Cercospora beticola based on microsynteny with recipient genomes.</title>
        <authorList>
            <person name="De Jonge R."/>
            <person name="Ebert M.K."/>
            <person name="Suttle J.C."/>
            <person name="Jurick Ii W.M."/>
            <person name="Secor G.A."/>
            <person name="Thomma B.P."/>
            <person name="Van De Peer Y."/>
            <person name="Bolton M.D."/>
        </authorList>
    </citation>
    <scope>NUCLEOTIDE SEQUENCE [LARGE SCALE GENOMIC DNA]</scope>
    <source>
        <strain evidence="2 4">09-40</strain>
    </source>
</reference>
<dbReference type="Proteomes" id="UP001302367">
    <property type="component" value="Chromosome 3"/>
</dbReference>
<keyword evidence="5" id="KW-1185">Reference proteome</keyword>
<gene>
    <name evidence="2" type="ORF">CB0940_03636</name>
    <name evidence="3" type="ORF">RHO25_005435</name>
</gene>
<accession>A0A2G5I350</accession>
<evidence type="ECO:0000256" key="1">
    <source>
        <dbReference type="SAM" id="MobiDB-lite"/>
    </source>
</evidence>
<sequence>MPDQDTWWWGRQHSSQPFADKTRPAEEQNSSSVVIVARPLLVEDEDPPMVGPLPPGKAQQAAPLVEPPASSQSTRSIVRRKDIDWDGVLTEGDVIQAELEEVSSTRNENGTGQSLNIANVARATEDRAQSFVDEHDRVDPGSIEALHQIMANRGTFLEETRLIPYIKLDYNFSRDEVHDWLGESTWDQSKLFRLQYWLTSRRIPVDAAVLRLLQDVCYGRLQRG</sequence>
<dbReference type="EMBL" id="LKMD01000101">
    <property type="protein sequence ID" value="PIA98923.1"/>
    <property type="molecule type" value="Genomic_DNA"/>
</dbReference>
<dbReference type="EMBL" id="CP134186">
    <property type="protein sequence ID" value="WPB00815.1"/>
    <property type="molecule type" value="Genomic_DNA"/>
</dbReference>
<name>A0A2G5I350_CERBT</name>
<protein>
    <submittedName>
        <fullName evidence="2">Uncharacterized protein</fullName>
    </submittedName>
</protein>
<dbReference type="Proteomes" id="UP000230605">
    <property type="component" value="Chromosome 3"/>
</dbReference>
<feature type="region of interest" description="Disordered" evidence="1">
    <location>
        <begin position="1"/>
        <end position="31"/>
    </location>
</feature>
<evidence type="ECO:0000313" key="5">
    <source>
        <dbReference type="Proteomes" id="UP001302367"/>
    </source>
</evidence>
<organism evidence="2 4">
    <name type="scientific">Cercospora beticola</name>
    <name type="common">Sugarbeet leaf spot fungus</name>
    <dbReference type="NCBI Taxonomy" id="122368"/>
    <lineage>
        <taxon>Eukaryota</taxon>
        <taxon>Fungi</taxon>
        <taxon>Dikarya</taxon>
        <taxon>Ascomycota</taxon>
        <taxon>Pezizomycotina</taxon>
        <taxon>Dothideomycetes</taxon>
        <taxon>Dothideomycetidae</taxon>
        <taxon>Mycosphaerellales</taxon>
        <taxon>Mycosphaerellaceae</taxon>
        <taxon>Cercospora</taxon>
    </lineage>
</organism>
<feature type="region of interest" description="Disordered" evidence="1">
    <location>
        <begin position="45"/>
        <end position="75"/>
    </location>
</feature>
<dbReference type="AlphaFoldDB" id="A0A2G5I350"/>
<reference evidence="3 5" key="2">
    <citation type="submission" date="2023-09" db="EMBL/GenBank/DDBJ databases">
        <title>Complete-Gapless Cercospora beticola genome.</title>
        <authorList>
            <person name="Wyatt N.A."/>
            <person name="Spanner R.E."/>
            <person name="Bolton M.D."/>
        </authorList>
    </citation>
    <scope>NUCLEOTIDE SEQUENCE [LARGE SCALE GENOMIC DNA]</scope>
    <source>
        <strain evidence="3">Cb09-40</strain>
    </source>
</reference>